<dbReference type="GO" id="GO:0003677">
    <property type="term" value="F:DNA binding"/>
    <property type="evidence" value="ECO:0007669"/>
    <property type="project" value="UniProtKB-KW"/>
</dbReference>
<dbReference type="RefSeq" id="WP_275115856.1">
    <property type="nucleotide sequence ID" value="NZ_CP118942.1"/>
</dbReference>
<dbReference type="Proteomes" id="UP001214666">
    <property type="component" value="Chromosome"/>
</dbReference>
<evidence type="ECO:0000256" key="3">
    <source>
        <dbReference type="SAM" id="Coils"/>
    </source>
</evidence>
<dbReference type="PANTHER" id="PTHR30461">
    <property type="entry name" value="DNA-INVERTASE FROM LAMBDOID PROPHAGE"/>
    <property type="match status" value="1"/>
</dbReference>
<dbReference type="Gene3D" id="3.90.1750.20">
    <property type="entry name" value="Putative Large Serine Recombinase, Chain B, Domain 2"/>
    <property type="match status" value="1"/>
</dbReference>
<dbReference type="PROSITE" id="PS51737">
    <property type="entry name" value="RECOMBINASE_DNA_BIND"/>
    <property type="match status" value="1"/>
</dbReference>
<evidence type="ECO:0000313" key="5">
    <source>
        <dbReference type="EMBL" id="WEE28292.1"/>
    </source>
</evidence>
<feature type="domain" description="Recombinase" evidence="4">
    <location>
        <begin position="168"/>
        <end position="283"/>
    </location>
</feature>
<dbReference type="SMART" id="SM00857">
    <property type="entry name" value="Resolvase"/>
    <property type="match status" value="1"/>
</dbReference>
<dbReference type="InterPro" id="IPR036162">
    <property type="entry name" value="Resolvase-like_N_sf"/>
</dbReference>
<dbReference type="PANTHER" id="PTHR30461:SF2">
    <property type="entry name" value="SERINE RECOMBINASE PINE-RELATED"/>
    <property type="match status" value="1"/>
</dbReference>
<name>A0AAX3P9X1_AERHY</name>
<evidence type="ECO:0000256" key="2">
    <source>
        <dbReference type="ARBA" id="ARBA00023172"/>
    </source>
</evidence>
<accession>A0AAX3P9X1</accession>
<dbReference type="InterPro" id="IPR038109">
    <property type="entry name" value="DNA_bind_recomb_sf"/>
</dbReference>
<dbReference type="EMBL" id="CP118942">
    <property type="protein sequence ID" value="WEE28292.1"/>
    <property type="molecule type" value="Genomic_DNA"/>
</dbReference>
<feature type="coiled-coil region" evidence="3">
    <location>
        <begin position="396"/>
        <end position="423"/>
    </location>
</feature>
<dbReference type="Pfam" id="PF00239">
    <property type="entry name" value="Resolvase"/>
    <property type="match status" value="1"/>
</dbReference>
<sequence length="502" mass="56293">MLPAYIYSRISSKQQTSGVGLDRQLENAKAYCQANNLEIVDIQADVASAFHSKHIDGNLGAFLDAIKGNLIPVPSALVVESLDRLGREHELTALSRFIDIVKAGVEIHEISTGIVYNIADTHLLHVALSIMTRAYNESSIKSKRATDAIQRKIEDARKTNKVIGANIPAWIDNIDGKFHLNKHAETVKRIYDLYISGMTIRPIVRYLIEQNVEYPVPKIAKKGVNAGTYQWHSGRIMTILSSSCVYGTYTPKNSEPIEDYYPAVVDLATFMKVKDIREGRARKAVKVNALLSIFGSCCQCNSCKHTYISNQRILRNRTGEVKTVAMRCNGRLAGLDCDGVNVPNEDLEAYVLPLLPEIDISKLNRNKMRTLDTLKARLALNTEQQDNLLDIVQMGNAKAKERFMALSADIEKLQEKIAKMETRIVPAVDLDIQDALNQENIELRRKLNTQLCMMGLKIIIDCKQTGKAEVQVYLKSSHIHTGVMQWTRKNRVGVKNTTEVED</sequence>
<gene>
    <name evidence="5" type="ORF">PY771_08240</name>
</gene>
<dbReference type="InterPro" id="IPR011109">
    <property type="entry name" value="DNA_bind_recombinase_dom"/>
</dbReference>
<dbReference type="AlphaFoldDB" id="A0AAX3P9X1"/>
<evidence type="ECO:0000259" key="4">
    <source>
        <dbReference type="PROSITE" id="PS51737"/>
    </source>
</evidence>
<dbReference type="InterPro" id="IPR006119">
    <property type="entry name" value="Resolv_N"/>
</dbReference>
<keyword evidence="3" id="KW-0175">Coiled coil</keyword>
<keyword evidence="2" id="KW-0233">DNA recombination</keyword>
<protein>
    <submittedName>
        <fullName evidence="5">Recombinase family protein</fullName>
    </submittedName>
</protein>
<dbReference type="Gene3D" id="3.40.50.1390">
    <property type="entry name" value="Resolvase, N-terminal catalytic domain"/>
    <property type="match status" value="1"/>
</dbReference>
<dbReference type="InterPro" id="IPR050639">
    <property type="entry name" value="SSR_resolvase"/>
</dbReference>
<keyword evidence="1" id="KW-0238">DNA-binding</keyword>
<organism evidence="5 6">
    <name type="scientific">Aeromonas hydrophila</name>
    <dbReference type="NCBI Taxonomy" id="644"/>
    <lineage>
        <taxon>Bacteria</taxon>
        <taxon>Pseudomonadati</taxon>
        <taxon>Pseudomonadota</taxon>
        <taxon>Gammaproteobacteria</taxon>
        <taxon>Aeromonadales</taxon>
        <taxon>Aeromonadaceae</taxon>
        <taxon>Aeromonas</taxon>
    </lineage>
</organism>
<dbReference type="Pfam" id="PF07508">
    <property type="entry name" value="Recombinase"/>
    <property type="match status" value="1"/>
</dbReference>
<dbReference type="SUPFAM" id="SSF53041">
    <property type="entry name" value="Resolvase-like"/>
    <property type="match status" value="1"/>
</dbReference>
<evidence type="ECO:0000313" key="6">
    <source>
        <dbReference type="Proteomes" id="UP001214666"/>
    </source>
</evidence>
<dbReference type="CDD" id="cd00338">
    <property type="entry name" value="Ser_Recombinase"/>
    <property type="match status" value="1"/>
</dbReference>
<evidence type="ECO:0000256" key="1">
    <source>
        <dbReference type="ARBA" id="ARBA00023125"/>
    </source>
</evidence>
<dbReference type="GO" id="GO:0000150">
    <property type="term" value="F:DNA strand exchange activity"/>
    <property type="evidence" value="ECO:0007669"/>
    <property type="project" value="InterPro"/>
</dbReference>
<proteinExistence type="predicted"/>
<reference evidence="5" key="1">
    <citation type="submission" date="2023-02" db="EMBL/GenBank/DDBJ databases">
        <title>The sequence of Aeromonas hydrophila K533.</title>
        <authorList>
            <person name="Luo X."/>
        </authorList>
    </citation>
    <scope>NUCLEOTIDE SEQUENCE</scope>
    <source>
        <strain evidence="5">K533</strain>
    </source>
</reference>